<dbReference type="SMART" id="SM01003">
    <property type="entry name" value="AlaDh_PNT_N"/>
    <property type="match status" value="1"/>
</dbReference>
<dbReference type="InterPro" id="IPR026255">
    <property type="entry name" value="NADP_transhyd_a"/>
</dbReference>
<dbReference type="AlphaFoldDB" id="G4CYT3"/>
<gene>
    <name evidence="20" type="primary">pntA</name>
    <name evidence="20" type="ORF">HMPREF9153_2284</name>
</gene>
<dbReference type="SMART" id="SM01002">
    <property type="entry name" value="AlaDh_PNT_C"/>
    <property type="match status" value="1"/>
</dbReference>
<evidence type="ECO:0000256" key="10">
    <source>
        <dbReference type="ARBA" id="ARBA00022989"/>
    </source>
</evidence>
<dbReference type="Pfam" id="PF12769">
    <property type="entry name" value="PNTB_4TM"/>
    <property type="match status" value="1"/>
</dbReference>
<dbReference type="FunFam" id="3.40.50.720:FF:000028">
    <property type="entry name" value="NAD(P) transhydrogenase subunit alpha"/>
    <property type="match status" value="1"/>
</dbReference>
<keyword evidence="11" id="KW-0520">NAD</keyword>
<protein>
    <recommendedName>
        <fullName evidence="14">NAD(P) transhydrogenase subunit alpha</fullName>
        <ecNumber evidence="3">7.1.1.1</ecNumber>
    </recommendedName>
    <alternativeName>
        <fullName evidence="16">Nicotinamide nucleotide transhydrogenase subunit alpha</fullName>
    </alternativeName>
    <alternativeName>
        <fullName evidence="15">Pyridine nucleotide transhydrogenase subunit alpha</fullName>
    </alternativeName>
</protein>
<evidence type="ECO:0000256" key="11">
    <source>
        <dbReference type="ARBA" id="ARBA00023027"/>
    </source>
</evidence>
<dbReference type="NCBIfam" id="NF006942">
    <property type="entry name" value="PRK09424.1"/>
    <property type="match status" value="1"/>
</dbReference>
<evidence type="ECO:0000256" key="9">
    <source>
        <dbReference type="ARBA" id="ARBA00022967"/>
    </source>
</evidence>
<dbReference type="Pfam" id="PF01262">
    <property type="entry name" value="AlaDh_PNT_C"/>
    <property type="match status" value="1"/>
</dbReference>
<dbReference type="PANTHER" id="PTHR10160:SF19">
    <property type="entry name" value="PROTON-TRANSLOCATING NAD(P)(+) TRANSHYDROGENASE"/>
    <property type="match status" value="1"/>
</dbReference>
<evidence type="ECO:0000256" key="17">
    <source>
        <dbReference type="SAM" id="Phobius"/>
    </source>
</evidence>
<keyword evidence="20" id="KW-0560">Oxidoreductase</keyword>
<comment type="caution">
    <text evidence="20">The sequence shown here is derived from an EMBL/GenBank/DDBJ whole genome shotgun (WGS) entry which is preliminary data.</text>
</comment>
<keyword evidence="8" id="KW-0521">NADP</keyword>
<evidence type="ECO:0000256" key="16">
    <source>
        <dbReference type="ARBA" id="ARBA00083734"/>
    </source>
</evidence>
<sequence length="538" mass="56515">MWVDVGKRATPVSWSGTFGRKVTIMIIGIPRESLPGENRVAATPTTVPALLKLGYEVVVESGAGEHAALPDHAYEEAGARIVGLGEAWKADLVLAVNEPTDDQIALMRSGAVLVTFLHPRQDLALTEKLAAVGITGLSMDMVPRISRAQSMDALSSMANISGYRAVVEAAFAYGRTFGGQVTAAGKVAPAKVFVIGTGVAGLAALGAANSMGAEVYATDVRPETAEQVQSMGATFLHVRTGDSDQGVSSDGYAKEASDDYNARAAELYMEQAGKDDVIITTAAIPGKPSPKLITAEMVAAMKPGSVIVDLAALGGGNCELTRPGESYVTDNGVTIIGYTDLPSRLPGQASQLYGTNLVNLLKLATPEKNGELVLNFDDEVIRTMTVCHESQVAFPPPPVQVAAAPQPVAKAETETPVVPEKNPRPWPQTFGIVAVLSIALIALLTFSPTEFVALFGTFAIAVVVGYYVVWNVTHALHTPLMSVTNAISGIIIVGAITQLGSESWGIRIVAALTVLIASINIFGGFTVTQRMLKMFRKA</sequence>
<comment type="catalytic activity">
    <reaction evidence="13">
        <text>NAD(+) + NADPH + H(+)(in) = NADH + NADP(+) + H(+)(out)</text>
        <dbReference type="Rhea" id="RHEA:47992"/>
        <dbReference type="ChEBI" id="CHEBI:15378"/>
        <dbReference type="ChEBI" id="CHEBI:57540"/>
        <dbReference type="ChEBI" id="CHEBI:57783"/>
        <dbReference type="ChEBI" id="CHEBI:57945"/>
        <dbReference type="ChEBI" id="CHEBI:58349"/>
        <dbReference type="EC" id="7.1.1.1"/>
    </reaction>
</comment>
<dbReference type="InterPro" id="IPR007698">
    <property type="entry name" value="AlaDH/PNT_NAD(H)-bd"/>
</dbReference>
<keyword evidence="10 17" id="KW-1133">Transmembrane helix</keyword>
<dbReference type="EC" id="7.1.1.1" evidence="3"/>
<dbReference type="InterPro" id="IPR036291">
    <property type="entry name" value="NAD(P)-bd_dom_sf"/>
</dbReference>
<feature type="transmembrane region" description="Helical" evidence="17">
    <location>
        <begin position="506"/>
        <end position="527"/>
    </location>
</feature>
<feature type="transmembrane region" description="Helical" evidence="17">
    <location>
        <begin position="429"/>
        <end position="446"/>
    </location>
</feature>
<dbReference type="GO" id="GO:0050661">
    <property type="term" value="F:NADP binding"/>
    <property type="evidence" value="ECO:0007669"/>
    <property type="project" value="TreeGrafter"/>
</dbReference>
<keyword evidence="7" id="KW-0547">Nucleotide-binding</keyword>
<reference evidence="20 21" key="1">
    <citation type="submission" date="2011-06" db="EMBL/GenBank/DDBJ databases">
        <authorList>
            <person name="Muzny D."/>
            <person name="Qin X."/>
            <person name="Deng J."/>
            <person name="Jiang H."/>
            <person name="Liu Y."/>
            <person name="Qu J."/>
            <person name="Song X.-Z."/>
            <person name="Zhang L."/>
            <person name="Thornton R."/>
            <person name="Coyle M."/>
            <person name="Francisco L."/>
            <person name="Jackson L."/>
            <person name="Javaid M."/>
            <person name="Korchina V."/>
            <person name="Kovar C."/>
            <person name="Mata R."/>
            <person name="Mathew T."/>
            <person name="Ngo R."/>
            <person name="Nguyen L."/>
            <person name="Nguyen N."/>
            <person name="Okwuonu G."/>
            <person name="Ongeri F."/>
            <person name="Pham C."/>
            <person name="Simmons D."/>
            <person name="Wilczek-Boney K."/>
            <person name="Hale W."/>
            <person name="Jakkamsetti A."/>
            <person name="Pham P."/>
            <person name="Ruth R."/>
            <person name="San Lucas F."/>
            <person name="Warren J."/>
            <person name="Zhang J."/>
            <person name="Zhao Z."/>
            <person name="Zhou C."/>
            <person name="Zhu D."/>
            <person name="Lee S."/>
            <person name="Bess C."/>
            <person name="Blankenburg K."/>
            <person name="Forbes L."/>
            <person name="Fu Q."/>
            <person name="Gubbala S."/>
            <person name="Hirani K."/>
            <person name="Jayaseelan J.C."/>
            <person name="Lara F."/>
            <person name="Munidasa M."/>
            <person name="Palculict T."/>
            <person name="Patil S."/>
            <person name="Pu L.-L."/>
            <person name="Saada N."/>
            <person name="Tang L."/>
            <person name="Weissenberger G."/>
            <person name="Zhu Y."/>
            <person name="Hemphill L."/>
            <person name="Shang Y."/>
            <person name="Youmans B."/>
            <person name="Ayvaz T."/>
            <person name="Ross M."/>
            <person name="Santibanez J."/>
            <person name="Aqrawi P."/>
            <person name="Gross S."/>
            <person name="Joshi V."/>
            <person name="Fowler G."/>
            <person name="Nazareth L."/>
            <person name="Reid J."/>
            <person name="Worley K."/>
            <person name="Petrosino J."/>
            <person name="Highlander S."/>
            <person name="Gibbs R."/>
        </authorList>
    </citation>
    <scope>NUCLEOTIDE SEQUENCE [LARGE SCALE GENOMIC DNA]</scope>
    <source>
        <strain evidence="20 21">ATCC 25577</strain>
    </source>
</reference>
<evidence type="ECO:0000256" key="15">
    <source>
        <dbReference type="ARBA" id="ARBA00079788"/>
    </source>
</evidence>
<dbReference type="GO" id="GO:0016491">
    <property type="term" value="F:oxidoreductase activity"/>
    <property type="evidence" value="ECO:0007669"/>
    <property type="project" value="UniProtKB-KW"/>
</dbReference>
<dbReference type="HOGENOM" id="CLU_003376_2_1_11"/>
<keyword evidence="9" id="KW-1278">Translocase</keyword>
<evidence type="ECO:0000313" key="21">
    <source>
        <dbReference type="Proteomes" id="UP000005332"/>
    </source>
</evidence>
<dbReference type="SUPFAM" id="SSF52283">
    <property type="entry name" value="Formate/glycerate dehydrogenase catalytic domain-like"/>
    <property type="match status" value="1"/>
</dbReference>
<dbReference type="EMBL" id="AGBA01000015">
    <property type="protein sequence ID" value="EGY77331.1"/>
    <property type="molecule type" value="Genomic_DNA"/>
</dbReference>
<dbReference type="PIRSF" id="PIRSF000203">
    <property type="entry name" value="NADP_transhydrogenase_alpha"/>
    <property type="match status" value="1"/>
</dbReference>
<name>G4CYT3_9ACTN</name>
<feature type="domain" description="Alanine dehydrogenase/pyridine nucleotide transhydrogenase NAD(H)-binding" evidence="18">
    <location>
        <begin position="170"/>
        <end position="337"/>
    </location>
</feature>
<dbReference type="PATRIC" id="fig|997355.3.peg.2260"/>
<dbReference type="SUPFAM" id="SSF51735">
    <property type="entry name" value="NAD(P)-binding Rossmann-fold domains"/>
    <property type="match status" value="1"/>
</dbReference>
<evidence type="ECO:0000313" key="20">
    <source>
        <dbReference type="EMBL" id="EGY77331.1"/>
    </source>
</evidence>
<dbReference type="Proteomes" id="UP000005332">
    <property type="component" value="Unassembled WGS sequence"/>
</dbReference>
<evidence type="ECO:0000256" key="1">
    <source>
        <dbReference type="ARBA" id="ARBA00003943"/>
    </source>
</evidence>
<evidence type="ECO:0000256" key="2">
    <source>
        <dbReference type="ARBA" id="ARBA00004429"/>
    </source>
</evidence>
<dbReference type="InterPro" id="IPR008142">
    <property type="entry name" value="AlaDH/PNT_CS1"/>
</dbReference>
<comment type="function">
    <text evidence="1">The transhydrogenation between NADH and NADP is coupled to respiration and ATP hydrolysis and functions as a proton pump across the membrane.</text>
</comment>
<dbReference type="GO" id="GO:0005886">
    <property type="term" value="C:plasma membrane"/>
    <property type="evidence" value="ECO:0007669"/>
    <property type="project" value="UniProtKB-SubCell"/>
</dbReference>
<evidence type="ECO:0000256" key="6">
    <source>
        <dbReference type="ARBA" id="ARBA00022692"/>
    </source>
</evidence>
<dbReference type="CDD" id="cd05304">
    <property type="entry name" value="Rubrum_tdh"/>
    <property type="match status" value="1"/>
</dbReference>
<comment type="subcellular location">
    <subcellularLocation>
        <location evidence="2">Cell inner membrane</location>
        <topology evidence="2">Multi-pass membrane protein</topology>
    </subcellularLocation>
</comment>
<dbReference type="NCBIfam" id="TIGR00561">
    <property type="entry name" value="pntA"/>
    <property type="match status" value="1"/>
</dbReference>
<evidence type="ECO:0000256" key="5">
    <source>
        <dbReference type="ARBA" id="ARBA00022519"/>
    </source>
</evidence>
<feature type="transmembrane region" description="Helical" evidence="17">
    <location>
        <begin position="452"/>
        <end position="470"/>
    </location>
</feature>
<accession>G4CYT3</accession>
<keyword evidence="12 17" id="KW-0472">Membrane</keyword>
<dbReference type="GO" id="GO:0008750">
    <property type="term" value="F:proton-translocating NAD(P)+ transhydrogenase activity"/>
    <property type="evidence" value="ECO:0007669"/>
    <property type="project" value="UniProtKB-EC"/>
</dbReference>
<keyword evidence="4" id="KW-1003">Cell membrane</keyword>
<dbReference type="PANTHER" id="PTHR10160">
    <property type="entry name" value="NAD(P) TRANSHYDROGENASE"/>
    <property type="match status" value="1"/>
</dbReference>
<dbReference type="PROSITE" id="PS00836">
    <property type="entry name" value="ALADH_PNT_1"/>
    <property type="match status" value="1"/>
</dbReference>
<evidence type="ECO:0000256" key="14">
    <source>
        <dbReference type="ARBA" id="ARBA00071831"/>
    </source>
</evidence>
<evidence type="ECO:0000256" key="8">
    <source>
        <dbReference type="ARBA" id="ARBA00022857"/>
    </source>
</evidence>
<feature type="domain" description="Alanine dehydrogenase/pyridine nucleotide transhydrogenase N-terminal" evidence="19">
    <location>
        <begin position="28"/>
        <end position="161"/>
    </location>
</feature>
<evidence type="ECO:0000256" key="4">
    <source>
        <dbReference type="ARBA" id="ARBA00022475"/>
    </source>
</evidence>
<organism evidence="20 21">
    <name type="scientific">Cutibacterium avidum ATCC 25577</name>
    <dbReference type="NCBI Taxonomy" id="997355"/>
    <lineage>
        <taxon>Bacteria</taxon>
        <taxon>Bacillati</taxon>
        <taxon>Actinomycetota</taxon>
        <taxon>Actinomycetes</taxon>
        <taxon>Propionibacteriales</taxon>
        <taxon>Propionibacteriaceae</taxon>
        <taxon>Cutibacterium</taxon>
    </lineage>
</organism>
<evidence type="ECO:0000256" key="13">
    <source>
        <dbReference type="ARBA" id="ARBA00048202"/>
    </source>
</evidence>
<dbReference type="Pfam" id="PF05222">
    <property type="entry name" value="AlaDh_PNT_N"/>
    <property type="match status" value="1"/>
</dbReference>
<evidence type="ECO:0000256" key="7">
    <source>
        <dbReference type="ARBA" id="ARBA00022741"/>
    </source>
</evidence>
<evidence type="ECO:0000259" key="19">
    <source>
        <dbReference type="SMART" id="SM01003"/>
    </source>
</evidence>
<keyword evidence="6 17" id="KW-0812">Transmembrane</keyword>
<dbReference type="Gene3D" id="3.40.50.720">
    <property type="entry name" value="NAD(P)-binding Rossmann-like Domain"/>
    <property type="match status" value="2"/>
</dbReference>
<keyword evidence="5" id="KW-0997">Cell inner membrane</keyword>
<evidence type="ECO:0000259" key="18">
    <source>
        <dbReference type="SMART" id="SM01002"/>
    </source>
</evidence>
<proteinExistence type="predicted"/>
<feature type="transmembrane region" description="Helical" evidence="17">
    <location>
        <begin position="482"/>
        <end position="500"/>
    </location>
</feature>
<dbReference type="InterPro" id="IPR007886">
    <property type="entry name" value="AlaDH/PNT_N"/>
</dbReference>
<evidence type="ECO:0000256" key="12">
    <source>
        <dbReference type="ARBA" id="ARBA00023136"/>
    </source>
</evidence>
<dbReference type="GO" id="GO:0006740">
    <property type="term" value="P:NADPH regeneration"/>
    <property type="evidence" value="ECO:0007669"/>
    <property type="project" value="TreeGrafter"/>
</dbReference>
<keyword evidence="21" id="KW-1185">Reference proteome</keyword>
<evidence type="ECO:0000256" key="3">
    <source>
        <dbReference type="ARBA" id="ARBA00012943"/>
    </source>
</evidence>
<dbReference type="InterPro" id="IPR024605">
    <property type="entry name" value="NADP_transhyd_a_C"/>
</dbReference>